<name>A0AAN5I3G8_9BILA</name>
<accession>A0AAN5I3G8</accession>
<feature type="compositionally biased region" description="Basic and acidic residues" evidence="1">
    <location>
        <begin position="8"/>
        <end position="17"/>
    </location>
</feature>
<sequence>SSNEFSSNEDHPIRRFTDPPVTPQCVVCEKYPKTACGYAIHMKRHHKSTKENGIYLICSCGLRFINHNDQKKHDNECTGGDFTLHKLDED</sequence>
<protein>
    <submittedName>
        <fullName evidence="2">Uncharacterized protein</fullName>
    </submittedName>
</protein>
<dbReference type="AlphaFoldDB" id="A0AAN5I3G8"/>
<proteinExistence type="predicted"/>
<gene>
    <name evidence="2" type="ORF">PMAYCL1PPCAC_20788</name>
</gene>
<keyword evidence="3" id="KW-1185">Reference proteome</keyword>
<dbReference type="EMBL" id="BTRK01000004">
    <property type="protein sequence ID" value="GMR50593.1"/>
    <property type="molecule type" value="Genomic_DNA"/>
</dbReference>
<feature type="non-terminal residue" evidence="2">
    <location>
        <position position="1"/>
    </location>
</feature>
<evidence type="ECO:0000313" key="3">
    <source>
        <dbReference type="Proteomes" id="UP001328107"/>
    </source>
</evidence>
<feature type="region of interest" description="Disordered" evidence="1">
    <location>
        <begin position="1"/>
        <end position="20"/>
    </location>
</feature>
<organism evidence="2 3">
    <name type="scientific">Pristionchus mayeri</name>
    <dbReference type="NCBI Taxonomy" id="1317129"/>
    <lineage>
        <taxon>Eukaryota</taxon>
        <taxon>Metazoa</taxon>
        <taxon>Ecdysozoa</taxon>
        <taxon>Nematoda</taxon>
        <taxon>Chromadorea</taxon>
        <taxon>Rhabditida</taxon>
        <taxon>Rhabditina</taxon>
        <taxon>Diplogasteromorpha</taxon>
        <taxon>Diplogasteroidea</taxon>
        <taxon>Neodiplogasteridae</taxon>
        <taxon>Pristionchus</taxon>
    </lineage>
</organism>
<comment type="caution">
    <text evidence="2">The sequence shown here is derived from an EMBL/GenBank/DDBJ whole genome shotgun (WGS) entry which is preliminary data.</text>
</comment>
<reference evidence="3" key="1">
    <citation type="submission" date="2022-10" db="EMBL/GenBank/DDBJ databases">
        <title>Genome assembly of Pristionchus species.</title>
        <authorList>
            <person name="Yoshida K."/>
            <person name="Sommer R.J."/>
        </authorList>
    </citation>
    <scope>NUCLEOTIDE SEQUENCE [LARGE SCALE GENOMIC DNA]</scope>
    <source>
        <strain evidence="3">RS5460</strain>
    </source>
</reference>
<evidence type="ECO:0000313" key="2">
    <source>
        <dbReference type="EMBL" id="GMR50593.1"/>
    </source>
</evidence>
<evidence type="ECO:0000256" key="1">
    <source>
        <dbReference type="SAM" id="MobiDB-lite"/>
    </source>
</evidence>
<dbReference type="Proteomes" id="UP001328107">
    <property type="component" value="Unassembled WGS sequence"/>
</dbReference>